<dbReference type="GO" id="GO:0006826">
    <property type="term" value="P:iron ion transport"/>
    <property type="evidence" value="ECO:0007669"/>
    <property type="project" value="UniProtKB-KW"/>
</dbReference>
<dbReference type="PANTHER" id="PTHR32552">
    <property type="entry name" value="FERRICHROME IRON RECEPTOR-RELATED"/>
    <property type="match status" value="1"/>
</dbReference>
<dbReference type="STRING" id="1122156.SAMN02745117_00536"/>
<keyword evidence="8" id="KW-0406">Ion transport</keyword>
<dbReference type="Pfam" id="PF00593">
    <property type="entry name" value="TonB_dep_Rec_b-barrel"/>
    <property type="match status" value="1"/>
</dbReference>
<gene>
    <name evidence="17" type="ORF">SAMN02745117_00536</name>
</gene>
<protein>
    <submittedName>
        <fullName evidence="17">Iron complex outermembrane recepter protein</fullName>
    </submittedName>
</protein>
<dbReference type="GO" id="GO:0009279">
    <property type="term" value="C:cell outer membrane"/>
    <property type="evidence" value="ECO:0007669"/>
    <property type="project" value="UniProtKB-SubCell"/>
</dbReference>
<name>A0A1M4UPA7_9BURK</name>
<dbReference type="RefSeq" id="WP_084522732.1">
    <property type="nucleotide sequence ID" value="NZ_FQUZ01000004.1"/>
</dbReference>
<keyword evidence="7" id="KW-0408">Iron</keyword>
<dbReference type="PANTHER" id="PTHR32552:SF81">
    <property type="entry name" value="TONB-DEPENDENT OUTER MEMBRANE RECEPTOR"/>
    <property type="match status" value="1"/>
</dbReference>
<proteinExistence type="inferred from homology"/>
<evidence type="ECO:0000313" key="17">
    <source>
        <dbReference type="EMBL" id="SHE58591.1"/>
    </source>
</evidence>
<dbReference type="CDD" id="cd01347">
    <property type="entry name" value="ligand_gated_channel"/>
    <property type="match status" value="1"/>
</dbReference>
<evidence type="ECO:0000256" key="4">
    <source>
        <dbReference type="ARBA" id="ARBA00022496"/>
    </source>
</evidence>
<keyword evidence="5 12" id="KW-0812">Transmembrane</keyword>
<sequence>MSSQTVRGTGLPPVPLRSISWAVALCAVAFHVGVRASDSADAADVRAEAGQKLETVTVTARRADEDVREVPFSVHVMSGQELEERRLLSVQEALWQIPGVEMNDNGGDSWNALVRIRGVGALQKVSSEDTSVALNVDGVPLLIGNISSLGFDLERIEVLKGPQGTLFGSNSEAGAINVITAKPTRSFEGYVRGEIGTDQQRMAEGAISGPLGETVSARLAVRGVGSNHWVNDYQTGRPISQPRDTGVRGTLLWQPQAATQLTLSAQHDSLRGHPNLYVLRPYGSQPAMDRGTMPWRGDSRTVDRVSAVLEHDFGRFLLTSVTSYSQADTWMANIPYEGRLFHQLLGMSPDNGGYFVMDYDEESLSQEVRLSSRPGDAVFWVAGVNWQRNDRHTDGPFGAFDAFNTSSTVNADTLRHIQSSSRGVFGEVTVPVAERLKLTGGLRHTWDRKSFRASWQAVAGNPSPWRYTESNHSLRDNYTTGRMALSYALSAQTNLYAVASRGYKSGGYSEYGSNVTMGLQELPYDPARVSSYEVGFKNESADGRLGLNGAVFYSHNKGDHISVWDTVTFASYAENLDTRSQGAELSGFWKPGAGLTLGGGLALTDAEITGVPAGSTSGAVAGNRVPDSPRWSANLSLAHHLPLQSFWGWQSPSLHTQINARYVGDREADPQNSFTMHSYHHIDFRMGVSGGNTELYFWIKNLTDKQYDQYGYYYPAMYEGGSDATLGLPSRGRTLGVGFAYYF</sequence>
<organism evidence="17 18">
    <name type="scientific">Lampropedia hyalina DSM 16112</name>
    <dbReference type="NCBI Taxonomy" id="1122156"/>
    <lineage>
        <taxon>Bacteria</taxon>
        <taxon>Pseudomonadati</taxon>
        <taxon>Pseudomonadota</taxon>
        <taxon>Betaproteobacteria</taxon>
        <taxon>Burkholderiales</taxon>
        <taxon>Comamonadaceae</taxon>
        <taxon>Lampropedia</taxon>
    </lineage>
</organism>
<feature type="domain" description="TonB-dependent receptor-like beta-barrel" evidence="15">
    <location>
        <begin position="278"/>
        <end position="702"/>
    </location>
</feature>
<evidence type="ECO:0000259" key="15">
    <source>
        <dbReference type="Pfam" id="PF00593"/>
    </source>
</evidence>
<keyword evidence="11 12" id="KW-0998">Cell outer membrane</keyword>
<evidence type="ECO:0000256" key="7">
    <source>
        <dbReference type="ARBA" id="ARBA00023004"/>
    </source>
</evidence>
<evidence type="ECO:0000256" key="14">
    <source>
        <dbReference type="RuleBase" id="RU003357"/>
    </source>
</evidence>
<evidence type="ECO:0000256" key="1">
    <source>
        <dbReference type="ARBA" id="ARBA00004571"/>
    </source>
</evidence>
<dbReference type="InterPro" id="IPR000531">
    <property type="entry name" value="Beta-barrel_TonB"/>
</dbReference>
<evidence type="ECO:0000256" key="12">
    <source>
        <dbReference type="PROSITE-ProRule" id="PRU01360"/>
    </source>
</evidence>
<dbReference type="InterPro" id="IPR039426">
    <property type="entry name" value="TonB-dep_rcpt-like"/>
</dbReference>
<evidence type="ECO:0000256" key="9">
    <source>
        <dbReference type="ARBA" id="ARBA00023077"/>
    </source>
</evidence>
<feature type="domain" description="TonB-dependent receptor plug" evidence="16">
    <location>
        <begin position="67"/>
        <end position="174"/>
    </location>
</feature>
<dbReference type="Gene3D" id="2.40.170.20">
    <property type="entry name" value="TonB-dependent receptor, beta-barrel domain"/>
    <property type="match status" value="1"/>
</dbReference>
<comment type="similarity">
    <text evidence="12 14">Belongs to the TonB-dependent receptor family.</text>
</comment>
<keyword evidence="2 12" id="KW-0813">Transport</keyword>
<dbReference type="SUPFAM" id="SSF56935">
    <property type="entry name" value="Porins"/>
    <property type="match status" value="1"/>
</dbReference>
<dbReference type="InterPro" id="IPR036942">
    <property type="entry name" value="Beta-barrel_TonB_sf"/>
</dbReference>
<keyword evidence="10 12" id="KW-0472">Membrane</keyword>
<keyword evidence="3 12" id="KW-1134">Transmembrane beta strand</keyword>
<dbReference type="PROSITE" id="PS52016">
    <property type="entry name" value="TONB_DEPENDENT_REC_3"/>
    <property type="match status" value="1"/>
</dbReference>
<feature type="short sequence motif" description="TonB C-terminal box" evidence="13">
    <location>
        <begin position="726"/>
        <end position="743"/>
    </location>
</feature>
<reference evidence="17 18" key="1">
    <citation type="submission" date="2016-11" db="EMBL/GenBank/DDBJ databases">
        <authorList>
            <person name="Jaros S."/>
            <person name="Januszkiewicz K."/>
            <person name="Wedrychowicz H."/>
        </authorList>
    </citation>
    <scope>NUCLEOTIDE SEQUENCE [LARGE SCALE GENOMIC DNA]</scope>
    <source>
        <strain evidence="17 18">DSM 16112</strain>
    </source>
</reference>
<evidence type="ECO:0000256" key="3">
    <source>
        <dbReference type="ARBA" id="ARBA00022452"/>
    </source>
</evidence>
<dbReference type="PROSITE" id="PS01156">
    <property type="entry name" value="TONB_DEPENDENT_REC_2"/>
    <property type="match status" value="1"/>
</dbReference>
<dbReference type="Pfam" id="PF07715">
    <property type="entry name" value="Plug"/>
    <property type="match status" value="1"/>
</dbReference>
<evidence type="ECO:0000256" key="8">
    <source>
        <dbReference type="ARBA" id="ARBA00023065"/>
    </source>
</evidence>
<dbReference type="EMBL" id="FQUZ01000004">
    <property type="protein sequence ID" value="SHE58591.1"/>
    <property type="molecule type" value="Genomic_DNA"/>
</dbReference>
<evidence type="ECO:0000256" key="2">
    <source>
        <dbReference type="ARBA" id="ARBA00022448"/>
    </source>
</evidence>
<evidence type="ECO:0000256" key="10">
    <source>
        <dbReference type="ARBA" id="ARBA00023136"/>
    </source>
</evidence>
<comment type="subcellular location">
    <subcellularLocation>
        <location evidence="1 12">Cell outer membrane</location>
        <topology evidence="1 12">Multi-pass membrane protein</topology>
    </subcellularLocation>
</comment>
<keyword evidence="6" id="KW-0732">Signal</keyword>
<dbReference type="OrthoDB" id="8538693at2"/>
<dbReference type="AlphaFoldDB" id="A0A1M4UPA7"/>
<keyword evidence="4" id="KW-0410">Iron transport</keyword>
<accession>A0A1M4UPA7</accession>
<dbReference type="Proteomes" id="UP000184327">
    <property type="component" value="Unassembled WGS sequence"/>
</dbReference>
<dbReference type="InterPro" id="IPR012910">
    <property type="entry name" value="Plug_dom"/>
</dbReference>
<keyword evidence="18" id="KW-1185">Reference proteome</keyword>
<evidence type="ECO:0000256" key="6">
    <source>
        <dbReference type="ARBA" id="ARBA00022729"/>
    </source>
</evidence>
<evidence type="ECO:0000256" key="11">
    <source>
        <dbReference type="ARBA" id="ARBA00023237"/>
    </source>
</evidence>
<evidence type="ECO:0000313" key="18">
    <source>
        <dbReference type="Proteomes" id="UP000184327"/>
    </source>
</evidence>
<evidence type="ECO:0000256" key="13">
    <source>
        <dbReference type="PROSITE-ProRule" id="PRU10144"/>
    </source>
</evidence>
<dbReference type="InterPro" id="IPR010917">
    <property type="entry name" value="TonB_rcpt_CS"/>
</dbReference>
<evidence type="ECO:0000259" key="16">
    <source>
        <dbReference type="Pfam" id="PF07715"/>
    </source>
</evidence>
<evidence type="ECO:0000256" key="5">
    <source>
        <dbReference type="ARBA" id="ARBA00022692"/>
    </source>
</evidence>
<keyword evidence="9 14" id="KW-0798">TonB box</keyword>